<dbReference type="EMBL" id="CAUOFW020007314">
    <property type="protein sequence ID" value="CAK9178805.1"/>
    <property type="molecule type" value="Genomic_DNA"/>
</dbReference>
<evidence type="ECO:0000313" key="2">
    <source>
        <dbReference type="Proteomes" id="UP001642360"/>
    </source>
</evidence>
<gene>
    <name evidence="1" type="ORF">ILEXP_LOCUS48731</name>
</gene>
<dbReference type="Proteomes" id="UP001642360">
    <property type="component" value="Unassembled WGS sequence"/>
</dbReference>
<sequence>MNCQSLNGVLNVAEEVNEELEVDANNRRGVMSVLEGVGLSKSQEPLCFPKRQIPARNSDTLLECEGSSLGVELGCMENQISDSSKAELVVNTKENENLSEGEGVCWEMLLLSLINYRRMRRIVWRLKRN</sequence>
<protein>
    <submittedName>
        <fullName evidence="1">Uncharacterized protein</fullName>
    </submittedName>
</protein>
<keyword evidence="2" id="KW-1185">Reference proteome</keyword>
<comment type="caution">
    <text evidence="1">The sequence shown here is derived from an EMBL/GenBank/DDBJ whole genome shotgun (WGS) entry which is preliminary data.</text>
</comment>
<dbReference type="AlphaFoldDB" id="A0ABC8UBR3"/>
<name>A0ABC8UBR3_9AQUA</name>
<proteinExistence type="predicted"/>
<evidence type="ECO:0000313" key="1">
    <source>
        <dbReference type="EMBL" id="CAK9178805.1"/>
    </source>
</evidence>
<reference evidence="1 2" key="1">
    <citation type="submission" date="2024-02" db="EMBL/GenBank/DDBJ databases">
        <authorList>
            <person name="Vignale AGUSTIN F."/>
            <person name="Sosa J E."/>
            <person name="Modenutti C."/>
        </authorList>
    </citation>
    <scope>NUCLEOTIDE SEQUENCE [LARGE SCALE GENOMIC DNA]</scope>
</reference>
<accession>A0ABC8UBR3</accession>
<organism evidence="1 2">
    <name type="scientific">Ilex paraguariensis</name>
    <name type="common">yerba mate</name>
    <dbReference type="NCBI Taxonomy" id="185542"/>
    <lineage>
        <taxon>Eukaryota</taxon>
        <taxon>Viridiplantae</taxon>
        <taxon>Streptophyta</taxon>
        <taxon>Embryophyta</taxon>
        <taxon>Tracheophyta</taxon>
        <taxon>Spermatophyta</taxon>
        <taxon>Magnoliopsida</taxon>
        <taxon>eudicotyledons</taxon>
        <taxon>Gunneridae</taxon>
        <taxon>Pentapetalae</taxon>
        <taxon>asterids</taxon>
        <taxon>campanulids</taxon>
        <taxon>Aquifoliales</taxon>
        <taxon>Aquifoliaceae</taxon>
        <taxon>Ilex</taxon>
    </lineage>
</organism>